<evidence type="ECO:0000256" key="2">
    <source>
        <dbReference type="ARBA" id="ARBA00023136"/>
    </source>
</evidence>
<dbReference type="Pfam" id="PF04453">
    <property type="entry name" value="LptD"/>
    <property type="match status" value="1"/>
</dbReference>
<protein>
    <recommendedName>
        <fullName evidence="4">LPS-assembly protein LptD</fullName>
    </recommendedName>
</protein>
<dbReference type="Pfam" id="PF03968">
    <property type="entry name" value="LptD_N"/>
    <property type="match status" value="1"/>
</dbReference>
<keyword evidence="9" id="KW-1185">Reference proteome</keyword>
<comment type="subunit">
    <text evidence="4">Component of the lipopolysaccharide transport and assembly complex. Interacts with LptE and LptA.</text>
</comment>
<accession>A0ABM5NCU8</accession>
<proteinExistence type="inferred from homology"/>
<dbReference type="InterPro" id="IPR020889">
    <property type="entry name" value="LipoPS_assembly_LptD"/>
</dbReference>
<evidence type="ECO:0000259" key="7">
    <source>
        <dbReference type="Pfam" id="PF04453"/>
    </source>
</evidence>
<dbReference type="InterPro" id="IPR005653">
    <property type="entry name" value="OstA-like_N"/>
</dbReference>
<comment type="subcellular location">
    <subcellularLocation>
        <location evidence="4">Cell outer membrane</location>
    </subcellularLocation>
</comment>
<organism evidence="8 9">
    <name type="scientific">Candidatus Blochmanniella chromaiodes str. 640</name>
    <dbReference type="NCBI Taxonomy" id="1240471"/>
    <lineage>
        <taxon>Bacteria</taxon>
        <taxon>Pseudomonadati</taxon>
        <taxon>Pseudomonadota</taxon>
        <taxon>Gammaproteobacteria</taxon>
        <taxon>Enterobacterales</taxon>
        <taxon>Enterobacteriaceae</taxon>
        <taxon>ant endosymbionts</taxon>
        <taxon>Candidatus Blochmanniella</taxon>
    </lineage>
</organism>
<comment type="function">
    <text evidence="4">Together with LptE, is involved in the assembly of lipopolysaccharide (LPS) at the surface of the outer membrane.</text>
</comment>
<feature type="domain" description="LptD C-terminal" evidence="7">
    <location>
        <begin position="301"/>
        <end position="695"/>
    </location>
</feature>
<evidence type="ECO:0000313" key="8">
    <source>
        <dbReference type="EMBL" id="AGC03415.1"/>
    </source>
</evidence>
<evidence type="ECO:0000313" key="9">
    <source>
        <dbReference type="Proteomes" id="UP000011067"/>
    </source>
</evidence>
<dbReference type="Proteomes" id="UP000011067">
    <property type="component" value="Chromosome"/>
</dbReference>
<reference evidence="8 9" key="1">
    <citation type="journal article" date="2013" name="Genome Biol. Evol.">
        <title>Sequence context of indel mutations and their effect on protein evolution in a bacterial endosymbiont.</title>
        <authorList>
            <person name="Williams L.E."/>
            <person name="Wernegreen J.J."/>
        </authorList>
    </citation>
    <scope>NUCLEOTIDE SEQUENCE [LARGE SCALE GENOMIC DNA]</scope>
    <source>
        <strain evidence="8 9">640</strain>
    </source>
</reference>
<keyword evidence="3 4" id="KW-0998">Cell outer membrane</keyword>
<name>A0ABM5NCU8_9ENTR</name>
<dbReference type="PANTHER" id="PTHR30189">
    <property type="entry name" value="LPS-ASSEMBLY PROTEIN"/>
    <property type="match status" value="1"/>
</dbReference>
<dbReference type="InterPro" id="IPR050218">
    <property type="entry name" value="LptD"/>
</dbReference>
<keyword evidence="2 4" id="KW-0472">Membrane</keyword>
<keyword evidence="5" id="KW-0812">Transmembrane</keyword>
<comment type="similarity">
    <text evidence="4">Belongs to the LptD family.</text>
</comment>
<comment type="caution">
    <text evidence="4">Lacks conserved residue(s) required for the propagation of feature annotation.</text>
</comment>
<evidence type="ECO:0000259" key="6">
    <source>
        <dbReference type="Pfam" id="PF03968"/>
    </source>
</evidence>
<dbReference type="EMBL" id="CP003903">
    <property type="protein sequence ID" value="AGC03415.1"/>
    <property type="molecule type" value="Genomic_DNA"/>
</dbReference>
<evidence type="ECO:0000256" key="1">
    <source>
        <dbReference type="ARBA" id="ARBA00022729"/>
    </source>
</evidence>
<dbReference type="PANTHER" id="PTHR30189:SF1">
    <property type="entry name" value="LPS-ASSEMBLY PROTEIN LPTD"/>
    <property type="match status" value="1"/>
</dbReference>
<keyword evidence="1 4" id="KW-0732">Signal</keyword>
<gene>
    <name evidence="4 8" type="primary">lptD</name>
    <name evidence="8" type="synonym">imp</name>
    <name evidence="8" type="ORF">BCHRO640_134</name>
</gene>
<evidence type="ECO:0000256" key="5">
    <source>
        <dbReference type="SAM" id="Phobius"/>
    </source>
</evidence>
<dbReference type="HAMAP" id="MF_01411">
    <property type="entry name" value="LPS_assembly_LptD"/>
    <property type="match status" value="1"/>
</dbReference>
<evidence type="ECO:0000256" key="4">
    <source>
        <dbReference type="HAMAP-Rule" id="MF_01411"/>
    </source>
</evidence>
<dbReference type="InterPro" id="IPR007543">
    <property type="entry name" value="LptD_C"/>
</dbReference>
<sequence length="782" mass="92724">MIIKFFFKNTIINSIFIIFYTQFYFLAHASNCLQIPVANNLFSIDQPIYVSSDEIDIYYPNNIQFSGDVNMKQDNNIFMSDKLIISLNEKNELLYNTLYACGHVSYNNNYIILTGSHAWINFYNKNIDIHEGTYHFSEPPIHGTANSIMQRGKNRYTIVKKGKCTSCVSNKNYWNITGSEMLYDHHKHNIDVWNACLKIKKIPIFYSPYLSLSLHQNNVLKHYIPNIKYSSKHGLIFKIPCPINFSKHYSGSISPCYTSNLGTKLETEIRYSIKPGTGLLILDLVENNKMCNQKFSNNYPNRYWQLYWKHNGIMNKKWHFNSNYISTIGSNNYIENINIPTYTHSNNNYMNQKILCNYTDKNWNANLSYFGITNINITTIKDYYNYNESFQLELNSYYDNIKHKPLNLKLFSQITQFIPVNHHYPKTIRIHTEPTLNFSINNYYGHFNTEAKLKITHYRQKNINHYNKTQYPNYHLENIVNRIVPQLKINGKMILKKNTHISKKYKHFLEPKLQYLYVPYRFQENIGIYDTDMIHIDHKNLFRDTTYSGLDRILPVNQITGDITIRCFKKKKELFYASIGQILNLRKLNSEYIKISKCTQNTPNILLFSGISHWNINDYWHMNTETQYDMQRHTLSFGTIILEYTGKDNQVLQTHYRYANERYLEKILPDIKASIYHNTIAQLGALICYPLINNWKISCSYYHNIKTNQLIDQTIGIEYYTPCWGINVSCERKIIDWNKQLNRNTYDNKIRLDIKIYNSTSDFKENPYKMLNIGIFPYQRTF</sequence>
<feature type="domain" description="Organic solvent tolerance-like N-terminal" evidence="6">
    <location>
        <begin position="49"/>
        <end position="187"/>
    </location>
</feature>
<keyword evidence="5" id="KW-1133">Transmembrane helix</keyword>
<feature type="transmembrane region" description="Helical" evidence="5">
    <location>
        <begin position="7"/>
        <end position="27"/>
    </location>
</feature>
<evidence type="ECO:0000256" key="3">
    <source>
        <dbReference type="ARBA" id="ARBA00023237"/>
    </source>
</evidence>